<feature type="signal peptide" evidence="5">
    <location>
        <begin position="1"/>
        <end position="19"/>
    </location>
</feature>
<evidence type="ECO:0000313" key="8">
    <source>
        <dbReference type="Proteomes" id="UP000501690"/>
    </source>
</evidence>
<feature type="domain" description="Pectinesterase inhibitor" evidence="6">
    <location>
        <begin position="19"/>
        <end position="158"/>
    </location>
</feature>
<evidence type="ECO:0000313" key="7">
    <source>
        <dbReference type="EMBL" id="QCD84823.1"/>
    </source>
</evidence>
<dbReference type="AlphaFoldDB" id="A0A4D6L8H2"/>
<organism evidence="7 8">
    <name type="scientific">Vigna unguiculata</name>
    <name type="common">Cowpea</name>
    <dbReference type="NCBI Taxonomy" id="3917"/>
    <lineage>
        <taxon>Eukaryota</taxon>
        <taxon>Viridiplantae</taxon>
        <taxon>Streptophyta</taxon>
        <taxon>Embryophyta</taxon>
        <taxon>Tracheophyta</taxon>
        <taxon>Spermatophyta</taxon>
        <taxon>Magnoliopsida</taxon>
        <taxon>eudicotyledons</taxon>
        <taxon>Gunneridae</taxon>
        <taxon>Pentapetalae</taxon>
        <taxon>rosids</taxon>
        <taxon>fabids</taxon>
        <taxon>Fabales</taxon>
        <taxon>Fabaceae</taxon>
        <taxon>Papilionoideae</taxon>
        <taxon>50 kb inversion clade</taxon>
        <taxon>NPAAA clade</taxon>
        <taxon>indigoferoid/millettioid clade</taxon>
        <taxon>Phaseoleae</taxon>
        <taxon>Vigna</taxon>
    </lineage>
</organism>
<dbReference type="SMART" id="SM00856">
    <property type="entry name" value="PMEI"/>
    <property type="match status" value="3"/>
</dbReference>
<protein>
    <recommendedName>
        <fullName evidence="6">Pectinesterase inhibitor domain-containing protein</fullName>
    </recommendedName>
</protein>
<dbReference type="EMBL" id="CP039346">
    <property type="protein sequence ID" value="QCD84823.1"/>
    <property type="molecule type" value="Genomic_DNA"/>
</dbReference>
<dbReference type="Gene3D" id="1.20.140.40">
    <property type="entry name" value="Invertase/pectin methylesterase inhibitor family protein"/>
    <property type="match status" value="3"/>
</dbReference>
<dbReference type="PANTHER" id="PTHR35357">
    <property type="entry name" value="OS02G0537100 PROTEIN"/>
    <property type="match status" value="1"/>
</dbReference>
<evidence type="ECO:0000256" key="3">
    <source>
        <dbReference type="ARBA" id="ARBA00023180"/>
    </source>
</evidence>
<keyword evidence="3" id="KW-0325">Glycoprotein</keyword>
<keyword evidence="8" id="KW-1185">Reference proteome</keyword>
<keyword evidence="2" id="KW-1015">Disulfide bond</keyword>
<reference evidence="7 8" key="1">
    <citation type="submission" date="2019-04" db="EMBL/GenBank/DDBJ databases">
        <title>An improved genome assembly and genetic linkage map for asparagus bean, Vigna unguiculata ssp. sesquipedialis.</title>
        <authorList>
            <person name="Xia Q."/>
            <person name="Zhang R."/>
            <person name="Dong Y."/>
        </authorList>
    </citation>
    <scope>NUCLEOTIDE SEQUENCE [LARGE SCALE GENOMIC DNA]</scope>
    <source>
        <tissue evidence="7">Leaf</tissue>
    </source>
</reference>
<accession>A0A4D6L8H2</accession>
<dbReference type="Pfam" id="PF04043">
    <property type="entry name" value="PMEI"/>
    <property type="match status" value="3"/>
</dbReference>
<evidence type="ECO:0000256" key="2">
    <source>
        <dbReference type="ARBA" id="ARBA00023157"/>
    </source>
</evidence>
<comment type="similarity">
    <text evidence="4">Belongs to the PMEI family.</text>
</comment>
<keyword evidence="1 5" id="KW-0732">Signal</keyword>
<dbReference type="Proteomes" id="UP000501690">
    <property type="component" value="Linkage Group LG2"/>
</dbReference>
<sequence length="476" mass="51983">MFFFLLLLAHLQPEALVKGDVTLIRKTCKNTNYFDLCFSSLRSDPSSSDADPKGLAMIMVGIGMANATSTSLYLSSQTQLLGTANDSTKRVVKECAEKYSYATNALQACAQDLANGAYDYASMHIAAASDYPNVCHNMFKRYQGLVYPPELARREDGLKPHLQPEALVKGDVTLIRKTCKNTNYFDLCFSSLRSDPSSSDADPKGLAMIMVGIGMANATSTSLYLSSQTQLLGTANDSTKRVVKECAEKYSYATNALQACAQDLANGAYDYASMHIAAASDYPNVCHNMFKRYQGLVYPPELARREDGLKPHLQPEALVKGDVTLIRKTCKNTNYFDLCFSSLRSDPSSSDADPKGLAMIMVGIGMANATSTSLYLSSQTQLLGTANDSTKRVVKECAEKYSYATNALQACAQDLANGAYDYASMHIAAASDYPNVCHNMFKRYQGLVYPPELARREDGLKRICDVALGIVQNLDC</sequence>
<evidence type="ECO:0000259" key="6">
    <source>
        <dbReference type="SMART" id="SM00856"/>
    </source>
</evidence>
<evidence type="ECO:0000256" key="4">
    <source>
        <dbReference type="ARBA" id="ARBA00038471"/>
    </source>
</evidence>
<proteinExistence type="inferred from homology"/>
<evidence type="ECO:0000256" key="1">
    <source>
        <dbReference type="ARBA" id="ARBA00022729"/>
    </source>
</evidence>
<evidence type="ECO:0000256" key="5">
    <source>
        <dbReference type="SAM" id="SignalP"/>
    </source>
</evidence>
<name>A0A4D6L8H2_VIGUN</name>
<feature type="chain" id="PRO_5020041968" description="Pectinesterase inhibitor domain-containing protein" evidence="5">
    <location>
        <begin position="20"/>
        <end position="476"/>
    </location>
</feature>
<gene>
    <name evidence="7" type="ORF">DEO72_LG2g5181</name>
</gene>
<feature type="domain" description="Pectinesterase inhibitor" evidence="6">
    <location>
        <begin position="321"/>
        <end position="470"/>
    </location>
</feature>
<dbReference type="SUPFAM" id="SSF101148">
    <property type="entry name" value="Plant invertase/pectin methylesterase inhibitor"/>
    <property type="match status" value="3"/>
</dbReference>
<dbReference type="InterPro" id="IPR006501">
    <property type="entry name" value="Pectinesterase_inhib_dom"/>
</dbReference>
<dbReference type="InterPro" id="IPR035513">
    <property type="entry name" value="Invertase/methylesterase_inhib"/>
</dbReference>
<dbReference type="NCBIfam" id="TIGR01614">
    <property type="entry name" value="PME_inhib"/>
    <property type="match status" value="3"/>
</dbReference>
<dbReference type="CDD" id="cd14859">
    <property type="entry name" value="PMEI_like"/>
    <property type="match status" value="3"/>
</dbReference>
<dbReference type="FunFam" id="1.20.140.40:FF:000011">
    <property type="entry name" value="Cell wall / vacuolar inhibitor of fructosidase 2"/>
    <property type="match status" value="1"/>
</dbReference>
<dbReference type="PANTHER" id="PTHR35357:SF8">
    <property type="entry name" value="OS01G0111000 PROTEIN"/>
    <property type="match status" value="1"/>
</dbReference>
<dbReference type="GO" id="GO:0004857">
    <property type="term" value="F:enzyme inhibitor activity"/>
    <property type="evidence" value="ECO:0007669"/>
    <property type="project" value="InterPro"/>
</dbReference>
<feature type="domain" description="Pectinesterase inhibitor" evidence="6">
    <location>
        <begin position="170"/>
        <end position="309"/>
    </location>
</feature>